<name>A0A7S3LKC9_9STRA</name>
<feature type="transmembrane region" description="Helical" evidence="1">
    <location>
        <begin position="69"/>
        <end position="94"/>
    </location>
</feature>
<gene>
    <name evidence="2" type="ORF">ASTO00021_LOCUS4397</name>
</gene>
<sequence>MWHRAVAFTLSILLVVSIGYYCYEAKRYVKFLNAGQTVGVYVSMGLSALFILAILLMNVKAICVKITEALRCGAIVDVVFGCCYIAGGIAAFVADKSDDVFFGVACLIPGVLAIALAVILWLYGNTDAVVDNTREKKAMAKKAIRMYFGII</sequence>
<dbReference type="EMBL" id="HBIN01006040">
    <property type="protein sequence ID" value="CAE0434087.1"/>
    <property type="molecule type" value="Transcribed_RNA"/>
</dbReference>
<proteinExistence type="predicted"/>
<evidence type="ECO:0000256" key="1">
    <source>
        <dbReference type="SAM" id="Phobius"/>
    </source>
</evidence>
<keyword evidence="1" id="KW-1133">Transmembrane helix</keyword>
<feature type="transmembrane region" description="Helical" evidence="1">
    <location>
        <begin position="38"/>
        <end position="57"/>
    </location>
</feature>
<keyword evidence="1" id="KW-0472">Membrane</keyword>
<organism evidence="2">
    <name type="scientific">Aplanochytrium stocchinoi</name>
    <dbReference type="NCBI Taxonomy" id="215587"/>
    <lineage>
        <taxon>Eukaryota</taxon>
        <taxon>Sar</taxon>
        <taxon>Stramenopiles</taxon>
        <taxon>Bigyra</taxon>
        <taxon>Labyrinthulomycetes</taxon>
        <taxon>Thraustochytrida</taxon>
        <taxon>Thraustochytriidae</taxon>
        <taxon>Aplanochytrium</taxon>
    </lineage>
</organism>
<feature type="transmembrane region" description="Helical" evidence="1">
    <location>
        <begin position="100"/>
        <end position="124"/>
    </location>
</feature>
<accession>A0A7S3LKC9</accession>
<reference evidence="2" key="1">
    <citation type="submission" date="2021-01" db="EMBL/GenBank/DDBJ databases">
        <authorList>
            <person name="Corre E."/>
            <person name="Pelletier E."/>
            <person name="Niang G."/>
            <person name="Scheremetjew M."/>
            <person name="Finn R."/>
            <person name="Kale V."/>
            <person name="Holt S."/>
            <person name="Cochrane G."/>
            <person name="Meng A."/>
            <person name="Brown T."/>
            <person name="Cohen L."/>
        </authorList>
    </citation>
    <scope>NUCLEOTIDE SEQUENCE</scope>
    <source>
        <strain evidence="2">GSBS06</strain>
    </source>
</reference>
<dbReference type="AlphaFoldDB" id="A0A7S3LKC9"/>
<keyword evidence="1" id="KW-0812">Transmembrane</keyword>
<evidence type="ECO:0000313" key="2">
    <source>
        <dbReference type="EMBL" id="CAE0434087.1"/>
    </source>
</evidence>
<protein>
    <submittedName>
        <fullName evidence="2">Uncharacterized protein</fullName>
    </submittedName>
</protein>